<evidence type="ECO:0000256" key="4">
    <source>
        <dbReference type="ARBA" id="ARBA00022989"/>
    </source>
</evidence>
<comment type="caution">
    <text evidence="8">The sequence shown here is derived from an EMBL/GenBank/DDBJ whole genome shotgun (WGS) entry which is preliminary data.</text>
</comment>
<feature type="transmembrane region" description="Helical" evidence="7">
    <location>
        <begin position="137"/>
        <end position="162"/>
    </location>
</feature>
<feature type="transmembrane region" description="Helical" evidence="7">
    <location>
        <begin position="546"/>
        <end position="570"/>
    </location>
</feature>
<feature type="transmembrane region" description="Helical" evidence="7">
    <location>
        <begin position="12"/>
        <end position="31"/>
    </location>
</feature>
<keyword evidence="4 7" id="KW-1133">Transmembrane helix</keyword>
<feature type="transmembrane region" description="Helical" evidence="7">
    <location>
        <begin position="306"/>
        <end position="325"/>
    </location>
</feature>
<feature type="transmembrane region" description="Helical" evidence="7">
    <location>
        <begin position="206"/>
        <end position="228"/>
    </location>
</feature>
<feature type="transmembrane region" description="Helical" evidence="7">
    <location>
        <begin position="590"/>
        <end position="616"/>
    </location>
</feature>
<dbReference type="Proteomes" id="UP000481339">
    <property type="component" value="Unassembled WGS sequence"/>
</dbReference>
<feature type="compositionally biased region" description="Basic and acidic residues" evidence="6">
    <location>
        <begin position="680"/>
        <end position="692"/>
    </location>
</feature>
<dbReference type="Pfam" id="PF09678">
    <property type="entry name" value="Caa3_CtaG"/>
    <property type="match status" value="1"/>
</dbReference>
<sequence>MRERSVKVRRQVVGATIAVSGLLILLVPLVTTLVAGEDAYTEIRRAWPGTTIAVTATVLAAAASVAAFLTFGGLTHEAIIRVRHHRRDDFAVDGTGVRVARIASALWSAASGLLIFVTALDSSGVGVDALGSGEALAYGYTASYFPGAWTVTFLFSTAIAIVLQVRSTWTSLVLSLWMSGFAALAPVVVGQVLVGWNHDFGGDATIIQTLAVDVVLGACAVAGLAAAGGARTGARERRRLWTLVVLGSPFIVLPELVITPFKLAGTGLLDTATGWQIATRWVALAVVAGALVGLARVTAFARRTALWAAMFVGVGGWLALTVAMTRVPPPNYFENPGIEVVFLGFETPDAPTWLGMLTHWRINILFTTLAVFATVVYLVGVHVVRSRGDRWPRYRVMGWISGWVTVFLATSSGLGFYAGPDFGIHMIVHMTLNMAAPIMLVLGGPITLALRATQQVHGAVSGPHQWTTWLLQWPVARAVMHPLFVFVLYVGSYYALYFTPLFGDLMRYHWGHQFMYMHFLIVGYMFYSMVIGVDMTPRPIPHVGKLGYVIAAMPFHAFFGVIVMTSPKIIAETFYQYLDLPWADLASSQYLGGGVAWAGGELPLLFVVVVLGLQWAKQDTRESRRSDRQEDTGLDTEYEAYNAMLQQLSHRRAPQPATAGATSGTDRAEATAASTVAGGDHGDAGPDGGGRR</sequence>
<evidence type="ECO:0000256" key="5">
    <source>
        <dbReference type="ARBA" id="ARBA00023136"/>
    </source>
</evidence>
<feature type="transmembrane region" description="Helical" evidence="7">
    <location>
        <begin position="483"/>
        <end position="502"/>
    </location>
</feature>
<dbReference type="InterPro" id="IPR019108">
    <property type="entry name" value="Caa3_assmbl_CtaG-rel"/>
</dbReference>
<feature type="transmembrane region" description="Helical" evidence="7">
    <location>
        <begin position="281"/>
        <end position="299"/>
    </location>
</feature>
<gene>
    <name evidence="8" type="ORF">F8O02_08720</name>
</gene>
<keyword evidence="2" id="KW-1003">Cell membrane</keyword>
<organism evidence="8 9">
    <name type="scientific">Pseudoclavibacter caeni</name>
    <dbReference type="NCBI Taxonomy" id="908846"/>
    <lineage>
        <taxon>Bacteria</taxon>
        <taxon>Bacillati</taxon>
        <taxon>Actinomycetota</taxon>
        <taxon>Actinomycetes</taxon>
        <taxon>Micrococcales</taxon>
        <taxon>Microbacteriaceae</taxon>
        <taxon>Pseudoclavibacter</taxon>
    </lineage>
</organism>
<dbReference type="RefSeq" id="WP_158036858.1">
    <property type="nucleotide sequence ID" value="NZ_BAAAZV010000016.1"/>
</dbReference>
<evidence type="ECO:0000256" key="2">
    <source>
        <dbReference type="ARBA" id="ARBA00022475"/>
    </source>
</evidence>
<feature type="transmembrane region" description="Helical" evidence="7">
    <location>
        <begin position="240"/>
        <end position="261"/>
    </location>
</feature>
<feature type="transmembrane region" description="Helical" evidence="7">
    <location>
        <begin position="95"/>
        <end position="117"/>
    </location>
</feature>
<evidence type="ECO:0000256" key="6">
    <source>
        <dbReference type="SAM" id="MobiDB-lite"/>
    </source>
</evidence>
<name>A0A7C8BP02_9MICO</name>
<feature type="transmembrane region" description="Helical" evidence="7">
    <location>
        <begin position="174"/>
        <end position="194"/>
    </location>
</feature>
<dbReference type="AlphaFoldDB" id="A0A7C8BP02"/>
<reference evidence="8 9" key="1">
    <citation type="submission" date="2019-09" db="EMBL/GenBank/DDBJ databases">
        <title>Phylogeny of genus Pseudoclavibacter and closely related genus.</title>
        <authorList>
            <person name="Li Y."/>
        </authorList>
    </citation>
    <scope>NUCLEOTIDE SEQUENCE [LARGE SCALE GENOMIC DNA]</scope>
    <source>
        <strain evidence="8 9">JCM 16921</strain>
    </source>
</reference>
<feature type="transmembrane region" description="Helical" evidence="7">
    <location>
        <begin position="424"/>
        <end position="442"/>
    </location>
</feature>
<evidence type="ECO:0000256" key="3">
    <source>
        <dbReference type="ARBA" id="ARBA00022692"/>
    </source>
</evidence>
<keyword evidence="5 7" id="KW-0472">Membrane</keyword>
<keyword evidence="9" id="KW-1185">Reference proteome</keyword>
<dbReference type="GO" id="GO:0005886">
    <property type="term" value="C:plasma membrane"/>
    <property type="evidence" value="ECO:0007669"/>
    <property type="project" value="UniProtKB-SubCell"/>
</dbReference>
<feature type="transmembrane region" description="Helical" evidence="7">
    <location>
        <begin position="51"/>
        <end position="74"/>
    </location>
</feature>
<feature type="region of interest" description="Disordered" evidence="6">
    <location>
        <begin position="649"/>
        <end position="692"/>
    </location>
</feature>
<keyword evidence="3 7" id="KW-0812">Transmembrane</keyword>
<evidence type="ECO:0000313" key="8">
    <source>
        <dbReference type="EMBL" id="KAB1631109.1"/>
    </source>
</evidence>
<protein>
    <submittedName>
        <fullName evidence="8">Cytochrome c oxidase assembly protein</fullName>
    </submittedName>
</protein>
<feature type="transmembrane region" description="Helical" evidence="7">
    <location>
        <begin position="514"/>
        <end position="534"/>
    </location>
</feature>
<evidence type="ECO:0000313" key="9">
    <source>
        <dbReference type="Proteomes" id="UP000481339"/>
    </source>
</evidence>
<dbReference type="EMBL" id="WBKA01000009">
    <property type="protein sequence ID" value="KAB1631109.1"/>
    <property type="molecule type" value="Genomic_DNA"/>
</dbReference>
<evidence type="ECO:0000256" key="7">
    <source>
        <dbReference type="SAM" id="Phobius"/>
    </source>
</evidence>
<dbReference type="OrthoDB" id="5241646at2"/>
<feature type="transmembrane region" description="Helical" evidence="7">
    <location>
        <begin position="362"/>
        <end position="384"/>
    </location>
</feature>
<comment type="subcellular location">
    <subcellularLocation>
        <location evidence="1">Cell membrane</location>
        <topology evidence="1">Multi-pass membrane protein</topology>
    </subcellularLocation>
</comment>
<proteinExistence type="predicted"/>
<evidence type="ECO:0000256" key="1">
    <source>
        <dbReference type="ARBA" id="ARBA00004651"/>
    </source>
</evidence>
<feature type="transmembrane region" description="Helical" evidence="7">
    <location>
        <begin position="396"/>
        <end position="418"/>
    </location>
</feature>
<accession>A0A7C8BP02</accession>